<dbReference type="Proteomes" id="UP000019194">
    <property type="component" value="Unassembled WGS sequence"/>
</dbReference>
<name>A0A7G2ITG7_CITFR</name>
<keyword evidence="1" id="KW-0472">Membrane</keyword>
<dbReference type="EMBL" id="CBWP010000071">
    <property type="protein sequence ID" value="CDL40260.1"/>
    <property type="molecule type" value="Genomic_DNA"/>
</dbReference>
<accession>A0A7G2ITG7</accession>
<evidence type="ECO:0000313" key="3">
    <source>
        <dbReference type="Proteomes" id="UP000019194"/>
    </source>
</evidence>
<feature type="transmembrane region" description="Helical" evidence="1">
    <location>
        <begin position="30"/>
        <end position="47"/>
    </location>
</feature>
<evidence type="ECO:0000256" key="1">
    <source>
        <dbReference type="SAM" id="Phobius"/>
    </source>
</evidence>
<organism evidence="2 3">
    <name type="scientific">Citrobacter freundii</name>
    <dbReference type="NCBI Taxonomy" id="546"/>
    <lineage>
        <taxon>Bacteria</taxon>
        <taxon>Pseudomonadati</taxon>
        <taxon>Pseudomonadota</taxon>
        <taxon>Gammaproteobacteria</taxon>
        <taxon>Enterobacterales</taxon>
        <taxon>Enterobacteriaceae</taxon>
        <taxon>Citrobacter</taxon>
        <taxon>Citrobacter freundii complex</taxon>
    </lineage>
</organism>
<reference evidence="2 3" key="1">
    <citation type="submission" date="2013-10" db="EMBL/GenBank/DDBJ databases">
        <title>Antibiotic resistance diversity of beta-lactamase producers in the General Hospital Vienna.</title>
        <authorList>
            <person name="Barisic I."/>
            <person name="Mitteregger D."/>
            <person name="Hirschl A.M."/>
            <person name="Noehammer C."/>
            <person name="Wiesinger-Mayr H."/>
        </authorList>
    </citation>
    <scope>NUCLEOTIDE SEQUENCE [LARGE SCALE GENOMIC DNA]</scope>
    <source>
        <strain evidence="2 3">ISC11</strain>
    </source>
</reference>
<sequence>MFSLLFSISVVCVVVVAAFSFINSKNMKGLIIFLIVFASPAIFLFQYQELF</sequence>
<comment type="caution">
    <text evidence="2">The sequence shown here is derived from an EMBL/GenBank/DDBJ whole genome shotgun (WGS) entry which is preliminary data.</text>
</comment>
<keyword evidence="1" id="KW-0812">Transmembrane</keyword>
<evidence type="ECO:0000313" key="2">
    <source>
        <dbReference type="EMBL" id="CDL40260.1"/>
    </source>
</evidence>
<protein>
    <submittedName>
        <fullName evidence="2">Uncharacterized protein</fullName>
    </submittedName>
</protein>
<dbReference type="AlphaFoldDB" id="A0A7G2ITG7"/>
<proteinExistence type="predicted"/>
<keyword evidence="1" id="KW-1133">Transmembrane helix</keyword>